<protein>
    <submittedName>
        <fullName evidence="1">Uncharacterized protein</fullName>
    </submittedName>
</protein>
<name>A0ACC1DH17_9NEOP</name>
<organism evidence="1 2">
    <name type="scientific">Dendrolimus kikuchii</name>
    <dbReference type="NCBI Taxonomy" id="765133"/>
    <lineage>
        <taxon>Eukaryota</taxon>
        <taxon>Metazoa</taxon>
        <taxon>Ecdysozoa</taxon>
        <taxon>Arthropoda</taxon>
        <taxon>Hexapoda</taxon>
        <taxon>Insecta</taxon>
        <taxon>Pterygota</taxon>
        <taxon>Neoptera</taxon>
        <taxon>Endopterygota</taxon>
        <taxon>Lepidoptera</taxon>
        <taxon>Glossata</taxon>
        <taxon>Ditrysia</taxon>
        <taxon>Bombycoidea</taxon>
        <taxon>Lasiocampidae</taxon>
        <taxon>Dendrolimus</taxon>
    </lineage>
</organism>
<evidence type="ECO:0000313" key="1">
    <source>
        <dbReference type="EMBL" id="KAJ0183182.1"/>
    </source>
</evidence>
<reference evidence="1 2" key="1">
    <citation type="journal article" date="2021" name="Front. Genet.">
        <title>Chromosome-Level Genome Assembly Reveals Significant Gene Expansion in the Toll and IMD Signaling Pathways of Dendrolimus kikuchii.</title>
        <authorList>
            <person name="Zhou J."/>
            <person name="Wu P."/>
            <person name="Xiong Z."/>
            <person name="Liu N."/>
            <person name="Zhao N."/>
            <person name="Ji M."/>
            <person name="Qiu Y."/>
            <person name="Yang B."/>
        </authorList>
    </citation>
    <scope>NUCLEOTIDE SEQUENCE [LARGE SCALE GENOMIC DNA]</scope>
    <source>
        <strain evidence="1">Ann1</strain>
    </source>
</reference>
<comment type="caution">
    <text evidence="1">The sequence shown here is derived from an EMBL/GenBank/DDBJ whole genome shotgun (WGS) entry which is preliminary data.</text>
</comment>
<proteinExistence type="predicted"/>
<accession>A0ACC1DH17</accession>
<gene>
    <name evidence="1" type="ORF">K1T71_001158</name>
</gene>
<sequence>MIIEQMPRFFKPLKHVVVLVDMDHHSLNDLARLVIWNLVAGVPYLSLFDTTGELYEHEEKLFYEVEKLKKGVPGCVKWANKLPDLNGYTNGNSAHTLVVNIFRHRDGRKTVVECVQQIAEGSLVCKRNSREFTAEELDEALSQIYPAIPDPDMALYTGCLCSTKGLLPWQIRLTVFVQLSTDHSINVDQYLGAIHKYSKCDQRFGK</sequence>
<keyword evidence="2" id="KW-1185">Reference proteome</keyword>
<dbReference type="EMBL" id="CM034388">
    <property type="protein sequence ID" value="KAJ0183182.1"/>
    <property type="molecule type" value="Genomic_DNA"/>
</dbReference>
<evidence type="ECO:0000313" key="2">
    <source>
        <dbReference type="Proteomes" id="UP000824533"/>
    </source>
</evidence>
<dbReference type="Proteomes" id="UP000824533">
    <property type="component" value="Linkage Group LG02"/>
</dbReference>